<sequence>MKTYFRLLSFARPIGKFAFPYVLFTVLSVIFNTLNLALLAPLVTTLFSARTATGTLTRPDRWTDVLGYFNYTAQEVNRAFGIYAALQLVCAVIVVSVLLSNLFRYFSQRIIESLRIHTLLNLRKAVFESVMDMHTGYFSSERKGDIISKVTTDVQAVQFSVTGTLQVVFKEPFQLVAYMVTLLAISVKLTLFSLLIIPVSAWLIARLVKSLKNEASRAQSSFGTLVSQLEEALTGIKMIKAFNSTRFIKDKFHRENEKFSDFGRRISRRQQLASPVSEFLGVTMIAVIVLYGGQLVVSGGQPGFTAEKFITYIAIFSQVIRPAKALTDAFTNISMGIASGERVLEMIDQQPLVADSPAAVSITGFNGSIDLSAVSFSYGNAEVLKDIHLRIRKGEMIALVGPSGGGKSTLMDLVPRFMDVQSGCIEVDGRDIRDVKIESLRSLMGIVSQETILFNDTIFNNIAFGLPGMAAHAVEEAARIANAHDFIMGTEHAYQTIIGDRGMKLSGGQKQRICIARAVLRNPPLLLLDEATSALDTRSERLVQDALNKLMQSRTALVIAHRLSTVKNADRIVVIEAGRIVEEGTHHELMHRNGVYRKLVRLQEFTDDQPLAAPVAATLN</sequence>
<evidence type="ECO:0000256" key="3">
    <source>
        <dbReference type="ARBA" id="ARBA00022741"/>
    </source>
</evidence>
<dbReference type="InterPro" id="IPR011527">
    <property type="entry name" value="ABC1_TM_dom"/>
</dbReference>
<dbReference type="PANTHER" id="PTHR43394">
    <property type="entry name" value="ATP-DEPENDENT PERMEASE MDL1, MITOCHONDRIAL"/>
    <property type="match status" value="1"/>
</dbReference>
<dbReference type="AlphaFoldDB" id="A0A7K1XXC0"/>
<organism evidence="10 11">
    <name type="scientific">Hufsiella ginkgonis</name>
    <dbReference type="NCBI Taxonomy" id="2695274"/>
    <lineage>
        <taxon>Bacteria</taxon>
        <taxon>Pseudomonadati</taxon>
        <taxon>Bacteroidota</taxon>
        <taxon>Sphingobacteriia</taxon>
        <taxon>Sphingobacteriales</taxon>
        <taxon>Sphingobacteriaceae</taxon>
        <taxon>Hufsiella</taxon>
    </lineage>
</organism>
<dbReference type="InterPro" id="IPR003593">
    <property type="entry name" value="AAA+_ATPase"/>
</dbReference>
<reference evidence="10 11" key="1">
    <citation type="submission" date="2019-11" db="EMBL/GenBank/DDBJ databases">
        <title>Pedobacter sp. HMF7056 Genome sequencing and assembly.</title>
        <authorList>
            <person name="Kang H."/>
            <person name="Kim H."/>
            <person name="Joh K."/>
        </authorList>
    </citation>
    <scope>NUCLEOTIDE SEQUENCE [LARGE SCALE GENOMIC DNA]</scope>
    <source>
        <strain evidence="10 11">HMF7056</strain>
    </source>
</reference>
<dbReference type="Proteomes" id="UP000451233">
    <property type="component" value="Unassembled WGS sequence"/>
</dbReference>
<evidence type="ECO:0000313" key="10">
    <source>
        <dbReference type="EMBL" id="MXV15640.1"/>
    </source>
</evidence>
<dbReference type="PANTHER" id="PTHR43394:SF1">
    <property type="entry name" value="ATP-BINDING CASSETTE SUB-FAMILY B MEMBER 10, MITOCHONDRIAL"/>
    <property type="match status" value="1"/>
</dbReference>
<evidence type="ECO:0000256" key="2">
    <source>
        <dbReference type="ARBA" id="ARBA00022692"/>
    </source>
</evidence>
<dbReference type="RefSeq" id="WP_160906620.1">
    <property type="nucleotide sequence ID" value="NZ_WVHS01000002.1"/>
</dbReference>
<dbReference type="GO" id="GO:0005886">
    <property type="term" value="C:plasma membrane"/>
    <property type="evidence" value="ECO:0007669"/>
    <property type="project" value="UniProtKB-SubCell"/>
</dbReference>
<dbReference type="SUPFAM" id="SSF52540">
    <property type="entry name" value="P-loop containing nucleoside triphosphate hydrolases"/>
    <property type="match status" value="1"/>
</dbReference>
<dbReference type="InterPro" id="IPR036640">
    <property type="entry name" value="ABC1_TM_sf"/>
</dbReference>
<evidence type="ECO:0000313" key="11">
    <source>
        <dbReference type="Proteomes" id="UP000451233"/>
    </source>
</evidence>
<evidence type="ECO:0000256" key="5">
    <source>
        <dbReference type="ARBA" id="ARBA00022989"/>
    </source>
</evidence>
<dbReference type="Pfam" id="PF00664">
    <property type="entry name" value="ABC_membrane"/>
    <property type="match status" value="1"/>
</dbReference>
<keyword evidence="5 7" id="KW-1133">Transmembrane helix</keyword>
<evidence type="ECO:0000256" key="7">
    <source>
        <dbReference type="SAM" id="Phobius"/>
    </source>
</evidence>
<dbReference type="PROSITE" id="PS50929">
    <property type="entry name" value="ABC_TM1F"/>
    <property type="match status" value="1"/>
</dbReference>
<keyword evidence="11" id="KW-1185">Reference proteome</keyword>
<evidence type="ECO:0000259" key="8">
    <source>
        <dbReference type="PROSITE" id="PS50893"/>
    </source>
</evidence>
<feature type="transmembrane region" description="Helical" evidence="7">
    <location>
        <begin position="21"/>
        <end position="43"/>
    </location>
</feature>
<evidence type="ECO:0000259" key="9">
    <source>
        <dbReference type="PROSITE" id="PS50929"/>
    </source>
</evidence>
<dbReference type="PROSITE" id="PS50893">
    <property type="entry name" value="ABC_TRANSPORTER_2"/>
    <property type="match status" value="1"/>
</dbReference>
<name>A0A7K1XXC0_9SPHI</name>
<dbReference type="Gene3D" id="1.20.1560.10">
    <property type="entry name" value="ABC transporter type 1, transmembrane domain"/>
    <property type="match status" value="1"/>
</dbReference>
<dbReference type="InterPro" id="IPR039421">
    <property type="entry name" value="Type_1_exporter"/>
</dbReference>
<evidence type="ECO:0000256" key="6">
    <source>
        <dbReference type="ARBA" id="ARBA00023136"/>
    </source>
</evidence>
<dbReference type="InterPro" id="IPR027417">
    <property type="entry name" value="P-loop_NTPase"/>
</dbReference>
<dbReference type="InterPro" id="IPR003439">
    <property type="entry name" value="ABC_transporter-like_ATP-bd"/>
</dbReference>
<dbReference type="InterPro" id="IPR017871">
    <property type="entry name" value="ABC_transporter-like_CS"/>
</dbReference>
<dbReference type="SMART" id="SM00382">
    <property type="entry name" value="AAA"/>
    <property type="match status" value="1"/>
</dbReference>
<evidence type="ECO:0000256" key="4">
    <source>
        <dbReference type="ARBA" id="ARBA00022840"/>
    </source>
</evidence>
<gene>
    <name evidence="10" type="ORF">GS398_10015</name>
</gene>
<dbReference type="EMBL" id="WVHS01000002">
    <property type="protein sequence ID" value="MXV15640.1"/>
    <property type="molecule type" value="Genomic_DNA"/>
</dbReference>
<keyword evidence="2 7" id="KW-0812">Transmembrane</keyword>
<dbReference type="SUPFAM" id="SSF90123">
    <property type="entry name" value="ABC transporter transmembrane region"/>
    <property type="match status" value="1"/>
</dbReference>
<keyword evidence="3" id="KW-0547">Nucleotide-binding</keyword>
<evidence type="ECO:0000256" key="1">
    <source>
        <dbReference type="ARBA" id="ARBA00004651"/>
    </source>
</evidence>
<dbReference type="GO" id="GO:0015421">
    <property type="term" value="F:ABC-type oligopeptide transporter activity"/>
    <property type="evidence" value="ECO:0007669"/>
    <property type="project" value="TreeGrafter"/>
</dbReference>
<keyword evidence="4 10" id="KW-0067">ATP-binding</keyword>
<feature type="domain" description="ABC transmembrane type-1" evidence="9">
    <location>
        <begin position="22"/>
        <end position="335"/>
    </location>
</feature>
<feature type="transmembrane region" description="Helical" evidence="7">
    <location>
        <begin position="80"/>
        <end position="103"/>
    </location>
</feature>
<dbReference type="GO" id="GO:0005524">
    <property type="term" value="F:ATP binding"/>
    <property type="evidence" value="ECO:0007669"/>
    <property type="project" value="UniProtKB-KW"/>
</dbReference>
<feature type="domain" description="ABC transporter" evidence="8">
    <location>
        <begin position="369"/>
        <end position="602"/>
    </location>
</feature>
<accession>A0A7K1XXC0</accession>
<dbReference type="Pfam" id="PF00005">
    <property type="entry name" value="ABC_tran"/>
    <property type="match status" value="1"/>
</dbReference>
<dbReference type="GO" id="GO:0016887">
    <property type="term" value="F:ATP hydrolysis activity"/>
    <property type="evidence" value="ECO:0007669"/>
    <property type="project" value="InterPro"/>
</dbReference>
<dbReference type="FunFam" id="3.40.50.300:FF:000218">
    <property type="entry name" value="Multidrug ABC transporter ATP-binding protein"/>
    <property type="match status" value="1"/>
</dbReference>
<dbReference type="Gene3D" id="3.40.50.300">
    <property type="entry name" value="P-loop containing nucleotide triphosphate hydrolases"/>
    <property type="match status" value="1"/>
</dbReference>
<feature type="transmembrane region" description="Helical" evidence="7">
    <location>
        <begin position="175"/>
        <end position="204"/>
    </location>
</feature>
<proteinExistence type="predicted"/>
<dbReference type="PROSITE" id="PS00211">
    <property type="entry name" value="ABC_TRANSPORTER_1"/>
    <property type="match status" value="1"/>
</dbReference>
<keyword evidence="6 7" id="KW-0472">Membrane</keyword>
<protein>
    <submittedName>
        <fullName evidence="10">ATP-binding cassette domain-containing protein</fullName>
    </submittedName>
</protein>
<comment type="subcellular location">
    <subcellularLocation>
        <location evidence="1">Cell membrane</location>
        <topology evidence="1">Multi-pass membrane protein</topology>
    </subcellularLocation>
</comment>
<comment type="caution">
    <text evidence="10">The sequence shown here is derived from an EMBL/GenBank/DDBJ whole genome shotgun (WGS) entry which is preliminary data.</text>
</comment>
<dbReference type="CDD" id="cd18552">
    <property type="entry name" value="ABC_6TM_MsbA_like"/>
    <property type="match status" value="1"/>
</dbReference>